<evidence type="ECO:0000313" key="16">
    <source>
        <dbReference type="EMBL" id="AIF75267.1"/>
    </source>
</evidence>
<evidence type="ECO:0000256" key="7">
    <source>
        <dbReference type="ARBA" id="ARBA00022562"/>
    </source>
</evidence>
<comment type="similarity">
    <text evidence="3">Belongs to the circoviridae capsid protein family.</text>
</comment>
<comment type="subcellular location">
    <subcellularLocation>
        <location evidence="1">Host nucleus</location>
    </subcellularLocation>
    <subcellularLocation>
        <location evidence="2">Virion</location>
    </subcellularLocation>
</comment>
<evidence type="ECO:0000256" key="12">
    <source>
        <dbReference type="ARBA" id="ARBA00022890"/>
    </source>
</evidence>
<organism evidence="16 17">
    <name type="scientific">Cyclovirus SL-108277</name>
    <dbReference type="NCBI Taxonomy" id="1520935"/>
    <lineage>
        <taxon>Viruses</taxon>
        <taxon>Monodnaviria</taxon>
        <taxon>Shotokuvirae</taxon>
        <taxon>Cressdnaviricota</taxon>
        <taxon>Arfiviricetes</taxon>
        <taxon>Cirlivirales</taxon>
        <taxon>Circoviridae</taxon>
        <taxon>Cyclovirus</taxon>
        <taxon>Cyclovirus manitan</taxon>
    </lineage>
</organism>
<keyword evidence="14" id="KW-1160">Virus entry into host cell</keyword>
<dbReference type="GO" id="GO:0042025">
    <property type="term" value="C:host cell nucleus"/>
    <property type="evidence" value="ECO:0007669"/>
    <property type="project" value="UniProtKB-SubCell"/>
</dbReference>
<keyword evidence="4" id="KW-1140">T=1 icosahedral capsid protein</keyword>
<evidence type="ECO:0000256" key="10">
    <source>
        <dbReference type="ARBA" id="ARBA00022804"/>
    </source>
</evidence>
<evidence type="ECO:0000256" key="15">
    <source>
        <dbReference type="ARBA" id="ARBA00046863"/>
    </source>
</evidence>
<dbReference type="GO" id="GO:0075732">
    <property type="term" value="P:viral penetration into host nucleus"/>
    <property type="evidence" value="ECO:0007669"/>
    <property type="project" value="UniProtKB-KW"/>
</dbReference>
<proteinExistence type="inferred from homology"/>
<accession>A0A0H3U918</accession>
<dbReference type="Pfam" id="PF02443">
    <property type="entry name" value="Circo_capsid"/>
    <property type="match status" value="1"/>
</dbReference>
<comment type="subunit">
    <text evidence="15">Homomultimer. Assembles in the nucleus, presumably in an immature form, then migrates to the cytoplasm once assembled as mature virion. Interacts with Rep; this interaction relocates Rep into the nucleus.</text>
</comment>
<evidence type="ECO:0000256" key="3">
    <source>
        <dbReference type="ARBA" id="ARBA00010301"/>
    </source>
</evidence>
<name>A0A0H3U918_9CIRC</name>
<keyword evidence="12" id="KW-1164">Virus endocytosis by host</keyword>
<dbReference type="KEGG" id="vg:37617177"/>
<dbReference type="EMBL" id="KJ831064">
    <property type="protein sequence ID" value="AIF75267.1"/>
    <property type="molecule type" value="Genomic_DNA"/>
</dbReference>
<evidence type="ECO:0000256" key="14">
    <source>
        <dbReference type="ARBA" id="ARBA00023296"/>
    </source>
</evidence>
<evidence type="ECO:0000256" key="5">
    <source>
        <dbReference type="ARBA" id="ARBA00022524"/>
    </source>
</evidence>
<dbReference type="GO" id="GO:0043657">
    <property type="term" value="C:host cell"/>
    <property type="evidence" value="ECO:0007669"/>
    <property type="project" value="GOC"/>
</dbReference>
<dbReference type="GO" id="GO:0003677">
    <property type="term" value="F:DNA binding"/>
    <property type="evidence" value="ECO:0007669"/>
    <property type="project" value="UniProtKB-KW"/>
</dbReference>
<dbReference type="Proteomes" id="UP000171028">
    <property type="component" value="Segment"/>
</dbReference>
<keyword evidence="5" id="KW-1163">Viral penetration into host nucleus</keyword>
<evidence type="ECO:0000256" key="6">
    <source>
        <dbReference type="ARBA" id="ARBA00022561"/>
    </source>
</evidence>
<evidence type="ECO:0000256" key="4">
    <source>
        <dbReference type="ARBA" id="ARBA00022431"/>
    </source>
</evidence>
<keyword evidence="17" id="KW-1185">Reference proteome</keyword>
<keyword evidence="9" id="KW-1162">Viral penetration into host cytoplasm</keyword>
<keyword evidence="13" id="KW-0238">DNA-binding</keyword>
<dbReference type="GO" id="GO:0039615">
    <property type="term" value="C:T=1 icosahedral viral capsid"/>
    <property type="evidence" value="ECO:0007669"/>
    <property type="project" value="UniProtKB-KW"/>
</dbReference>
<keyword evidence="6" id="KW-0167">Capsid protein</keyword>
<evidence type="ECO:0000256" key="2">
    <source>
        <dbReference type="ARBA" id="ARBA00004328"/>
    </source>
</evidence>
<sequence length="230" mass="26638">MAYARRYRFRRRPVRKMQRRRRRFRRRARRMGNLLCKLTRVVTIAVDPSKVQIQDLAVNPHDIQEYVNLGKQFEFCKFISCRVRVIPHQNVTNNSTSSLPNYCILPWHSATPPGSTGFTTYTSHDRAKVYRSTQKAHMNFVCSTAFEAQIESKNASSFNTIKWKPDIRWDADKTLAPTIRTGILAFQGDADAPTGAKSKFTIFQDYICLFKNQCILETFAPPPTLEHMTL</sequence>
<reference evidence="16 17" key="1">
    <citation type="submission" date="2014-05" db="EMBL/GenBank/DDBJ databases">
        <authorList>
            <person name="Delwart E."/>
        </authorList>
    </citation>
    <scope>NUCLEOTIDE SEQUENCE [LARGE SCALE GENOMIC DNA]</scope>
    <source>
        <strain evidence="16">SL-108277</strain>
    </source>
</reference>
<evidence type="ECO:0000256" key="9">
    <source>
        <dbReference type="ARBA" id="ARBA00022595"/>
    </source>
</evidence>
<keyword evidence="10" id="KW-1161">Viral attachment to host cell</keyword>
<keyword evidence="7" id="KW-1048">Host nucleus</keyword>
<protein>
    <submittedName>
        <fullName evidence="16">Capsid protein</fullName>
    </submittedName>
</protein>
<evidence type="ECO:0000313" key="17">
    <source>
        <dbReference type="Proteomes" id="UP000171028"/>
    </source>
</evidence>
<evidence type="ECO:0000256" key="13">
    <source>
        <dbReference type="ARBA" id="ARBA00023125"/>
    </source>
</evidence>
<dbReference type="InterPro" id="IPR003383">
    <property type="entry name" value="Circovirus_capsid"/>
</dbReference>
<dbReference type="GO" id="GO:0075509">
    <property type="term" value="P:endocytosis involved in viral entry into host cell"/>
    <property type="evidence" value="ECO:0007669"/>
    <property type="project" value="UniProtKB-KW"/>
</dbReference>
<keyword evidence="11" id="KW-0946">Virion</keyword>
<dbReference type="OrthoDB" id="18040at10239"/>
<keyword evidence="8" id="KW-0945">Host-virus interaction</keyword>
<evidence type="ECO:0000256" key="1">
    <source>
        <dbReference type="ARBA" id="ARBA00004147"/>
    </source>
</evidence>
<dbReference type="RefSeq" id="YP_009506329.1">
    <property type="nucleotide sequence ID" value="NC_038418.1"/>
</dbReference>
<evidence type="ECO:0000256" key="11">
    <source>
        <dbReference type="ARBA" id="ARBA00022844"/>
    </source>
</evidence>
<dbReference type="GeneID" id="37617177"/>
<dbReference type="GO" id="GO:0019069">
    <property type="term" value="P:viral capsid assembly"/>
    <property type="evidence" value="ECO:0007669"/>
    <property type="project" value="InterPro"/>
</dbReference>
<evidence type="ECO:0000256" key="8">
    <source>
        <dbReference type="ARBA" id="ARBA00022581"/>
    </source>
</evidence>
<dbReference type="GO" id="GO:0019062">
    <property type="term" value="P:virion attachment to host cell"/>
    <property type="evidence" value="ECO:0007669"/>
    <property type="project" value="UniProtKB-KW"/>
</dbReference>